<dbReference type="NCBIfam" id="TIGR01549">
    <property type="entry name" value="HAD-SF-IA-v1"/>
    <property type="match status" value="1"/>
</dbReference>
<dbReference type="NCBIfam" id="TIGR02254">
    <property type="entry name" value="YjjG_YfnB"/>
    <property type="match status" value="1"/>
</dbReference>
<dbReference type="GeneID" id="57042966"/>
<evidence type="ECO:0000313" key="2">
    <source>
        <dbReference type="Proteomes" id="UP000269226"/>
    </source>
</evidence>
<dbReference type="EMBL" id="AP018492">
    <property type="protein sequence ID" value="BBC60542.1"/>
    <property type="molecule type" value="Genomic_DNA"/>
</dbReference>
<evidence type="ECO:0000313" key="1">
    <source>
        <dbReference type="EMBL" id="BBC60542.1"/>
    </source>
</evidence>
<dbReference type="InterPro" id="IPR023214">
    <property type="entry name" value="HAD_sf"/>
</dbReference>
<dbReference type="Gene3D" id="1.10.150.240">
    <property type="entry name" value="Putative phosphatase, domain 2"/>
    <property type="match status" value="1"/>
</dbReference>
<dbReference type="Proteomes" id="UP000269226">
    <property type="component" value="Chromosome"/>
</dbReference>
<dbReference type="Gene3D" id="3.40.50.1000">
    <property type="entry name" value="HAD superfamily/HAD-like"/>
    <property type="match status" value="1"/>
</dbReference>
<dbReference type="Pfam" id="PF13419">
    <property type="entry name" value="HAD_2"/>
    <property type="match status" value="1"/>
</dbReference>
<proteinExistence type="predicted"/>
<dbReference type="PANTHER" id="PTHR47478">
    <property type="match status" value="1"/>
</dbReference>
<keyword evidence="1" id="KW-0378">Hydrolase</keyword>
<dbReference type="SUPFAM" id="SSF56784">
    <property type="entry name" value="HAD-like"/>
    <property type="match status" value="1"/>
</dbReference>
<protein>
    <submittedName>
        <fullName evidence="1">Pyrimidine 5'-nucleotidase YjjG</fullName>
        <ecNumber evidence="1">3.1.3.5</ecNumber>
    </submittedName>
</protein>
<reference evidence="1 2" key="1">
    <citation type="submission" date="2018-01" db="EMBL/GenBank/DDBJ databases">
        <title>Whole genome sequence of Melissococcus plutonius DAT561.</title>
        <authorList>
            <person name="Okumura K."/>
            <person name="Takamatsu D."/>
            <person name="Okura M."/>
        </authorList>
    </citation>
    <scope>NUCLEOTIDE SEQUENCE [LARGE SCALE GENOMIC DNA]</scope>
    <source>
        <strain evidence="1 2">DAT561</strain>
    </source>
</reference>
<dbReference type="EC" id="3.1.3.5" evidence="1"/>
<dbReference type="InterPro" id="IPR006439">
    <property type="entry name" value="HAD-SF_hydro_IA"/>
</dbReference>
<sequence length="237" mass="27594">MSYKTLLFDIDNTLLDFYSAEKHALQALLAEMDIELTGEHLATYQRINRKLWQAFEQGEITKHEIEDQRFYRFFKQLGQIVDGDQMEEKYHHYLDQRHELLGNSKAVLEKLVHDYDLYVVTNGGATTQYKRLKAAQLDHLFKDIFISEEIGYQKPMIEYFNYVFSQISNLNKKNTLLIGDSLTADILGGKQANIETVWLNAQKITNTTSIKPDYTIYNLEELLPILMKDPLKATSIT</sequence>
<name>A0A2Z5Y105_9ENTE</name>
<organism evidence="1 2">
    <name type="scientific">Melissococcus plutonius</name>
    <dbReference type="NCBI Taxonomy" id="33970"/>
    <lineage>
        <taxon>Bacteria</taxon>
        <taxon>Bacillati</taxon>
        <taxon>Bacillota</taxon>
        <taxon>Bacilli</taxon>
        <taxon>Lactobacillales</taxon>
        <taxon>Enterococcaceae</taxon>
        <taxon>Melissococcus</taxon>
    </lineage>
</organism>
<dbReference type="AlphaFoldDB" id="A0A2Z5Y105"/>
<dbReference type="InterPro" id="IPR052550">
    <property type="entry name" value="Pyrimidine_5'-ntase_YjjG"/>
</dbReference>
<dbReference type="InterPro" id="IPR011951">
    <property type="entry name" value="HAD-SF_hydro_IA_YjjG/PynA"/>
</dbReference>
<accession>A0A2Z5Y105</accession>
<dbReference type="InterPro" id="IPR041492">
    <property type="entry name" value="HAD_2"/>
</dbReference>
<dbReference type="PANTHER" id="PTHR47478:SF1">
    <property type="entry name" value="PYRIMIDINE 5'-NUCLEOTIDASE YJJG"/>
    <property type="match status" value="1"/>
</dbReference>
<dbReference type="InterPro" id="IPR036412">
    <property type="entry name" value="HAD-like_sf"/>
</dbReference>
<dbReference type="RefSeq" id="WP_015694607.1">
    <property type="nucleotide sequence ID" value="NZ_AP018492.1"/>
</dbReference>
<dbReference type="GO" id="GO:0008253">
    <property type="term" value="F:5'-nucleotidase activity"/>
    <property type="evidence" value="ECO:0007669"/>
    <property type="project" value="UniProtKB-EC"/>
</dbReference>
<gene>
    <name evidence="1" type="ORF">DAT561_0405</name>
</gene>
<dbReference type="SFLD" id="SFLDG01135">
    <property type="entry name" value="C1.5.6:_HAD__Beta-PGM__Phospha"/>
    <property type="match status" value="1"/>
</dbReference>
<dbReference type="SFLD" id="SFLDG01129">
    <property type="entry name" value="C1.5:_HAD__Beta-PGM__Phosphata"/>
    <property type="match status" value="1"/>
</dbReference>
<dbReference type="InterPro" id="IPR023198">
    <property type="entry name" value="PGP-like_dom2"/>
</dbReference>
<dbReference type="SFLD" id="SFLDS00003">
    <property type="entry name" value="Haloacid_Dehalogenase"/>
    <property type="match status" value="1"/>
</dbReference>